<feature type="active site" evidence="6">
    <location>
        <position position="429"/>
    </location>
</feature>
<gene>
    <name evidence="8" type="ORF">HPB52_005097</name>
</gene>
<dbReference type="Pfam" id="PF05362">
    <property type="entry name" value="Lon_C"/>
    <property type="match status" value="1"/>
</dbReference>
<dbReference type="EMBL" id="JABSTV010001245">
    <property type="protein sequence ID" value="KAH7982460.1"/>
    <property type="molecule type" value="Genomic_DNA"/>
</dbReference>
<keyword evidence="4 6" id="KW-0720">Serine protease</keyword>
<name>A0A9D4T8L3_RHISA</name>
<reference evidence="8" key="2">
    <citation type="submission" date="2021-09" db="EMBL/GenBank/DDBJ databases">
        <authorList>
            <person name="Jia N."/>
            <person name="Wang J."/>
            <person name="Shi W."/>
            <person name="Du L."/>
            <person name="Sun Y."/>
            <person name="Zhan W."/>
            <person name="Jiang J."/>
            <person name="Wang Q."/>
            <person name="Zhang B."/>
            <person name="Ji P."/>
            <person name="Sakyi L.B."/>
            <person name="Cui X."/>
            <person name="Yuan T."/>
            <person name="Jiang B."/>
            <person name="Yang W."/>
            <person name="Lam T.T.-Y."/>
            <person name="Chang Q."/>
            <person name="Ding S."/>
            <person name="Wang X."/>
            <person name="Zhu J."/>
            <person name="Ruan X."/>
            <person name="Zhao L."/>
            <person name="Wei J."/>
            <person name="Que T."/>
            <person name="Du C."/>
            <person name="Cheng J."/>
            <person name="Dai P."/>
            <person name="Han X."/>
            <person name="Huang E."/>
            <person name="Gao Y."/>
            <person name="Liu J."/>
            <person name="Shao H."/>
            <person name="Ye R."/>
            <person name="Li L."/>
            <person name="Wei W."/>
            <person name="Wang X."/>
            <person name="Wang C."/>
            <person name="Huo Q."/>
            <person name="Li W."/>
            <person name="Guo W."/>
            <person name="Chen H."/>
            <person name="Chen S."/>
            <person name="Zhou L."/>
            <person name="Zhou L."/>
            <person name="Ni X."/>
            <person name="Tian J."/>
            <person name="Zhou Y."/>
            <person name="Sheng Y."/>
            <person name="Liu T."/>
            <person name="Pan Y."/>
            <person name="Xia L."/>
            <person name="Li J."/>
            <person name="Zhao F."/>
            <person name="Cao W."/>
        </authorList>
    </citation>
    <scope>NUCLEOTIDE SEQUENCE</scope>
    <source>
        <strain evidence="8">Rsan-2018</strain>
        <tissue evidence="8">Larvae</tissue>
    </source>
</reference>
<reference evidence="8" key="1">
    <citation type="journal article" date="2020" name="Cell">
        <title>Large-Scale Comparative Analyses of Tick Genomes Elucidate Their Genetic Diversity and Vector Capacities.</title>
        <authorList>
            <consortium name="Tick Genome and Microbiome Consortium (TIGMIC)"/>
            <person name="Jia N."/>
            <person name="Wang J."/>
            <person name="Shi W."/>
            <person name="Du L."/>
            <person name="Sun Y."/>
            <person name="Zhan W."/>
            <person name="Jiang J.F."/>
            <person name="Wang Q."/>
            <person name="Zhang B."/>
            <person name="Ji P."/>
            <person name="Bell-Sakyi L."/>
            <person name="Cui X.M."/>
            <person name="Yuan T.T."/>
            <person name="Jiang B.G."/>
            <person name="Yang W.F."/>
            <person name="Lam T.T."/>
            <person name="Chang Q.C."/>
            <person name="Ding S.J."/>
            <person name="Wang X.J."/>
            <person name="Zhu J.G."/>
            <person name="Ruan X.D."/>
            <person name="Zhao L."/>
            <person name="Wei J.T."/>
            <person name="Ye R.Z."/>
            <person name="Que T.C."/>
            <person name="Du C.H."/>
            <person name="Zhou Y.H."/>
            <person name="Cheng J.X."/>
            <person name="Dai P.F."/>
            <person name="Guo W.B."/>
            <person name="Han X.H."/>
            <person name="Huang E.J."/>
            <person name="Li L.F."/>
            <person name="Wei W."/>
            <person name="Gao Y.C."/>
            <person name="Liu J.Z."/>
            <person name="Shao H.Z."/>
            <person name="Wang X."/>
            <person name="Wang C.C."/>
            <person name="Yang T.C."/>
            <person name="Huo Q.B."/>
            <person name="Li W."/>
            <person name="Chen H.Y."/>
            <person name="Chen S.E."/>
            <person name="Zhou L.G."/>
            <person name="Ni X.B."/>
            <person name="Tian J.H."/>
            <person name="Sheng Y."/>
            <person name="Liu T."/>
            <person name="Pan Y.S."/>
            <person name="Xia L.Y."/>
            <person name="Li J."/>
            <person name="Zhao F."/>
            <person name="Cao W.C."/>
        </authorList>
    </citation>
    <scope>NUCLEOTIDE SEQUENCE</scope>
    <source>
        <strain evidence="8">Rsan-2018</strain>
    </source>
</reference>
<sequence length="496" mass="54532">MVKHHLLGHSTFSSAIIGVVPREENDSHESLPDICAAIVRATHAERLQVLDAVDLAERFKKTLPLLIRQIESLQFLHQAKKDGSTSRAFHIEKVGSPHRPRQQLDIDDDDFEEGDEVGLLEKKIKAAEMPDHARKVATKELQRLKKMPPHMPEHAMTRNYLELLIDLPWSHSSPEVVDLAKSRPLESMVTLLQLYLRSWIQSRTVPSLIMIKYTREAGVRTLERKIGALCRAVAVKVVENETVCPVALQQDQLSNQSAVTVAVAHPPSLPIVIDEMAIEGILGPPQYDQEMDARLLQPGVAVGLAWTAAGGEIMFVEASRMEGDGQLVLTGQLGDVMKESAKLALNWLRIHADKFHLPVQKGTDLMEGTDVHIHFPAGAVGKDGPSAGITIVTVLVSLFTGRTVLPDVAMTGEITLQGLVLPVGGIKDKVLAAHRAGMRKVILPKRNKKDLQEVPASIKADLSFCFVTHIEEVLQEAFEGGFPDLPSSVEHVLSKL</sequence>
<dbReference type="InterPro" id="IPR008268">
    <property type="entry name" value="Peptidase_S16_AS"/>
</dbReference>
<dbReference type="SUPFAM" id="SSF54211">
    <property type="entry name" value="Ribosomal protein S5 domain 2-like"/>
    <property type="match status" value="1"/>
</dbReference>
<dbReference type="FunFam" id="3.30.230.10:FF:000019">
    <property type="entry name" value="Lon protease homolog 2, peroxisomal"/>
    <property type="match status" value="1"/>
</dbReference>
<dbReference type="InterPro" id="IPR020568">
    <property type="entry name" value="Ribosomal_Su5_D2-typ_SF"/>
</dbReference>
<evidence type="ECO:0000256" key="1">
    <source>
        <dbReference type="ARBA" id="ARBA00022670"/>
    </source>
</evidence>
<dbReference type="GO" id="GO:0004252">
    <property type="term" value="F:serine-type endopeptidase activity"/>
    <property type="evidence" value="ECO:0007669"/>
    <property type="project" value="UniProtKB-UniRule"/>
</dbReference>
<comment type="similarity">
    <text evidence="6">Belongs to the peptidase S16 family.</text>
</comment>
<dbReference type="SUPFAM" id="SSF52540">
    <property type="entry name" value="P-loop containing nucleoside triphosphate hydrolases"/>
    <property type="match status" value="1"/>
</dbReference>
<dbReference type="GO" id="GO:0004176">
    <property type="term" value="F:ATP-dependent peptidase activity"/>
    <property type="evidence" value="ECO:0007669"/>
    <property type="project" value="UniProtKB-UniRule"/>
</dbReference>
<dbReference type="GO" id="GO:0006508">
    <property type="term" value="P:proteolysis"/>
    <property type="evidence" value="ECO:0007669"/>
    <property type="project" value="UniProtKB-KW"/>
</dbReference>
<dbReference type="Gene3D" id="1.10.8.60">
    <property type="match status" value="1"/>
</dbReference>
<accession>A0A9D4T8L3</accession>
<dbReference type="AlphaFoldDB" id="A0A9D4T8L3"/>
<evidence type="ECO:0000256" key="2">
    <source>
        <dbReference type="ARBA" id="ARBA00022741"/>
    </source>
</evidence>
<dbReference type="InterPro" id="IPR008269">
    <property type="entry name" value="Lon_proteolytic"/>
</dbReference>
<evidence type="ECO:0000256" key="4">
    <source>
        <dbReference type="ARBA" id="ARBA00022825"/>
    </source>
</evidence>
<comment type="caution">
    <text evidence="8">The sequence shown here is derived from an EMBL/GenBank/DDBJ whole genome shotgun (WGS) entry which is preliminary data.</text>
</comment>
<dbReference type="VEuPathDB" id="VectorBase:RSAN_051357"/>
<keyword evidence="3 6" id="KW-0378">Hydrolase</keyword>
<dbReference type="InterPro" id="IPR054594">
    <property type="entry name" value="Lon_lid"/>
</dbReference>
<dbReference type="InterPro" id="IPR014721">
    <property type="entry name" value="Ribsml_uS5_D2-typ_fold_subgr"/>
</dbReference>
<keyword evidence="5" id="KW-0067">ATP-binding</keyword>
<evidence type="ECO:0000256" key="5">
    <source>
        <dbReference type="ARBA" id="ARBA00022840"/>
    </source>
</evidence>
<keyword evidence="2" id="KW-0547">Nucleotide-binding</keyword>
<dbReference type="Gene3D" id="1.20.5.5270">
    <property type="match status" value="1"/>
</dbReference>
<evidence type="ECO:0000313" key="8">
    <source>
        <dbReference type="EMBL" id="KAH7982460.1"/>
    </source>
</evidence>
<dbReference type="PROSITE" id="PS01046">
    <property type="entry name" value="LON_SER"/>
    <property type="match status" value="1"/>
</dbReference>
<dbReference type="GO" id="GO:0005524">
    <property type="term" value="F:ATP binding"/>
    <property type="evidence" value="ECO:0007669"/>
    <property type="project" value="UniProtKB-KW"/>
</dbReference>
<evidence type="ECO:0000259" key="7">
    <source>
        <dbReference type="PROSITE" id="PS51786"/>
    </source>
</evidence>
<dbReference type="Gene3D" id="1.20.58.1480">
    <property type="match status" value="1"/>
</dbReference>
<dbReference type="PRINTS" id="PR00830">
    <property type="entry name" value="ENDOLAPTASE"/>
</dbReference>
<dbReference type="FunFam" id="1.20.5.5270:FF:000003">
    <property type="entry name" value="Lon protease homolog 2, peroxisomal"/>
    <property type="match status" value="1"/>
</dbReference>
<evidence type="ECO:0000256" key="3">
    <source>
        <dbReference type="ARBA" id="ARBA00022801"/>
    </source>
</evidence>
<keyword evidence="9" id="KW-1185">Reference proteome</keyword>
<evidence type="ECO:0000313" key="9">
    <source>
        <dbReference type="Proteomes" id="UP000821837"/>
    </source>
</evidence>
<dbReference type="PROSITE" id="PS51786">
    <property type="entry name" value="LON_PROTEOLYTIC"/>
    <property type="match status" value="1"/>
</dbReference>
<dbReference type="Pfam" id="PF22667">
    <property type="entry name" value="Lon_lid"/>
    <property type="match status" value="1"/>
</dbReference>
<dbReference type="InterPro" id="IPR027417">
    <property type="entry name" value="P-loop_NTPase"/>
</dbReference>
<proteinExistence type="inferred from homology"/>
<organism evidence="8 9">
    <name type="scientific">Rhipicephalus sanguineus</name>
    <name type="common">Brown dog tick</name>
    <name type="synonym">Ixodes sanguineus</name>
    <dbReference type="NCBI Taxonomy" id="34632"/>
    <lineage>
        <taxon>Eukaryota</taxon>
        <taxon>Metazoa</taxon>
        <taxon>Ecdysozoa</taxon>
        <taxon>Arthropoda</taxon>
        <taxon>Chelicerata</taxon>
        <taxon>Arachnida</taxon>
        <taxon>Acari</taxon>
        <taxon>Parasitiformes</taxon>
        <taxon>Ixodida</taxon>
        <taxon>Ixodoidea</taxon>
        <taxon>Ixodidae</taxon>
        <taxon>Rhipicephalinae</taxon>
        <taxon>Rhipicephalus</taxon>
        <taxon>Rhipicephalus</taxon>
    </lineage>
</organism>
<keyword evidence="1 6" id="KW-0645">Protease</keyword>
<protein>
    <recommendedName>
        <fullName evidence="7">Lon proteolytic domain-containing protein</fullName>
    </recommendedName>
</protein>
<feature type="domain" description="Lon proteolytic" evidence="7">
    <location>
        <begin position="295"/>
        <end position="480"/>
    </location>
</feature>
<dbReference type="Gene3D" id="3.30.230.10">
    <property type="match status" value="1"/>
</dbReference>
<dbReference type="PANTHER" id="PTHR10046">
    <property type="entry name" value="ATP DEPENDENT LON PROTEASE FAMILY MEMBER"/>
    <property type="match status" value="1"/>
</dbReference>
<dbReference type="GO" id="GO:0030163">
    <property type="term" value="P:protein catabolic process"/>
    <property type="evidence" value="ECO:0007669"/>
    <property type="project" value="InterPro"/>
</dbReference>
<feature type="active site" evidence="6">
    <location>
        <position position="386"/>
    </location>
</feature>
<evidence type="ECO:0000256" key="6">
    <source>
        <dbReference type="PROSITE-ProRule" id="PRU01122"/>
    </source>
</evidence>
<dbReference type="InterPro" id="IPR027065">
    <property type="entry name" value="Lon_Prtase"/>
</dbReference>
<dbReference type="Proteomes" id="UP000821837">
    <property type="component" value="Chromosome 1"/>
</dbReference>